<dbReference type="Proteomes" id="UP000199245">
    <property type="component" value="Unassembled WGS sequence"/>
</dbReference>
<dbReference type="RefSeq" id="WP_283809530.1">
    <property type="nucleotide sequence ID" value="NZ_FMZW01000050.1"/>
</dbReference>
<dbReference type="EMBL" id="FMZW01000050">
    <property type="protein sequence ID" value="SDF28762.1"/>
    <property type="molecule type" value="Genomic_DNA"/>
</dbReference>
<organism evidence="1 2">
    <name type="scientific">Bradyrhizobium brasilense</name>
    <dbReference type="NCBI Taxonomy" id="1419277"/>
    <lineage>
        <taxon>Bacteria</taxon>
        <taxon>Pseudomonadati</taxon>
        <taxon>Pseudomonadota</taxon>
        <taxon>Alphaproteobacteria</taxon>
        <taxon>Hyphomicrobiales</taxon>
        <taxon>Nitrobacteraceae</taxon>
        <taxon>Bradyrhizobium</taxon>
    </lineage>
</organism>
<protein>
    <submittedName>
        <fullName evidence="1">Uncharacterized protein</fullName>
    </submittedName>
</protein>
<proteinExistence type="predicted"/>
<sequence length="40" mass="4367">MAEDLTRLKVESSECEEARKGANFLSGAAMLKHAFFSHPG</sequence>
<name>A0A1G7JV38_9BRAD</name>
<dbReference type="AlphaFoldDB" id="A0A1G7JV38"/>
<accession>A0A1G7JV38</accession>
<evidence type="ECO:0000313" key="1">
    <source>
        <dbReference type="EMBL" id="SDF28762.1"/>
    </source>
</evidence>
<gene>
    <name evidence="1" type="ORF">SAMN05216337_105023</name>
</gene>
<evidence type="ECO:0000313" key="2">
    <source>
        <dbReference type="Proteomes" id="UP000199245"/>
    </source>
</evidence>
<reference evidence="1 2" key="1">
    <citation type="submission" date="2016-10" db="EMBL/GenBank/DDBJ databases">
        <authorList>
            <person name="de Groot N.N."/>
        </authorList>
    </citation>
    <scope>NUCLEOTIDE SEQUENCE [LARGE SCALE GENOMIC DNA]</scope>
    <source>
        <strain evidence="1 2">R5</strain>
    </source>
</reference>